<dbReference type="EMBL" id="JAHXZJ010000001">
    <property type="protein sequence ID" value="KAH0568690.1"/>
    <property type="molecule type" value="Genomic_DNA"/>
</dbReference>
<comment type="caution">
    <text evidence="1">The sequence shown here is derived from an EMBL/GenBank/DDBJ whole genome shotgun (WGS) entry which is preliminary data.</text>
</comment>
<name>A0AAV7J6L0_COTGL</name>
<dbReference type="AlphaFoldDB" id="A0AAV7J6L0"/>
<dbReference type="Proteomes" id="UP000826195">
    <property type="component" value="Unassembled WGS sequence"/>
</dbReference>
<protein>
    <submittedName>
        <fullName evidence="1">Uncharacterized protein</fullName>
    </submittedName>
</protein>
<organism evidence="1 2">
    <name type="scientific">Cotesia glomerata</name>
    <name type="common">Lepidopteran parasitic wasp</name>
    <name type="synonym">Apanteles glomeratus</name>
    <dbReference type="NCBI Taxonomy" id="32391"/>
    <lineage>
        <taxon>Eukaryota</taxon>
        <taxon>Metazoa</taxon>
        <taxon>Ecdysozoa</taxon>
        <taxon>Arthropoda</taxon>
        <taxon>Hexapoda</taxon>
        <taxon>Insecta</taxon>
        <taxon>Pterygota</taxon>
        <taxon>Neoptera</taxon>
        <taxon>Endopterygota</taxon>
        <taxon>Hymenoptera</taxon>
        <taxon>Apocrita</taxon>
        <taxon>Ichneumonoidea</taxon>
        <taxon>Braconidae</taxon>
        <taxon>Microgastrinae</taxon>
        <taxon>Cotesia</taxon>
    </lineage>
</organism>
<sequence length="127" mass="14341">MRKDKHAVRSKEWNRNSLVKQYSTAHKATEAHPSVVPSRALLAKCDGVLRARLHSNGYYPSSPDKREGDATLFALHSDDDSGGVLYPLFTNLVCNNARAMLSRYDSSKITLQLKKLQPDEIMEKVQR</sequence>
<proteinExistence type="predicted"/>
<gene>
    <name evidence="1" type="ORF">KQX54_021380</name>
</gene>
<accession>A0AAV7J6L0</accession>
<evidence type="ECO:0000313" key="2">
    <source>
        <dbReference type="Proteomes" id="UP000826195"/>
    </source>
</evidence>
<evidence type="ECO:0000313" key="1">
    <source>
        <dbReference type="EMBL" id="KAH0568690.1"/>
    </source>
</evidence>
<reference evidence="1 2" key="1">
    <citation type="journal article" date="2021" name="J. Hered.">
        <title>A chromosome-level genome assembly of the parasitoid wasp, Cotesia glomerata (Hymenoptera: Braconidae).</title>
        <authorList>
            <person name="Pinto B.J."/>
            <person name="Weis J.J."/>
            <person name="Gamble T."/>
            <person name="Ode P.J."/>
            <person name="Paul R."/>
            <person name="Zaspel J.M."/>
        </authorList>
    </citation>
    <scope>NUCLEOTIDE SEQUENCE [LARGE SCALE GENOMIC DNA]</scope>
    <source>
        <strain evidence="1">CgM1</strain>
    </source>
</reference>
<keyword evidence="2" id="KW-1185">Reference proteome</keyword>